<dbReference type="Gene3D" id="3.30.110.10">
    <property type="entry name" value="Translation initiation factor 3 (IF-3), C-terminal domain"/>
    <property type="match status" value="1"/>
</dbReference>
<dbReference type="Pfam" id="PF05198">
    <property type="entry name" value="IF3_N"/>
    <property type="match status" value="1"/>
</dbReference>
<dbReference type="GO" id="GO:0003743">
    <property type="term" value="F:translation initiation factor activity"/>
    <property type="evidence" value="ECO:0007669"/>
    <property type="project" value="UniProtKB-KW"/>
</dbReference>
<evidence type="ECO:0000313" key="10">
    <source>
        <dbReference type="Proteomes" id="UP000639051"/>
    </source>
</evidence>
<keyword evidence="10" id="KW-1185">Reference proteome</keyword>
<feature type="region of interest" description="Disordered" evidence="6">
    <location>
        <begin position="263"/>
        <end position="412"/>
    </location>
</feature>
<dbReference type="HAMAP" id="MF_00080">
    <property type="entry name" value="IF_3"/>
    <property type="match status" value="1"/>
</dbReference>
<feature type="compositionally biased region" description="Basic and acidic residues" evidence="6">
    <location>
        <begin position="263"/>
        <end position="273"/>
    </location>
</feature>
<evidence type="ECO:0000256" key="1">
    <source>
        <dbReference type="ARBA" id="ARBA00005439"/>
    </source>
</evidence>
<dbReference type="InterPro" id="IPR036788">
    <property type="entry name" value="T_IF-3_C_sf"/>
</dbReference>
<evidence type="ECO:0000259" key="7">
    <source>
        <dbReference type="Pfam" id="PF00707"/>
    </source>
</evidence>
<feature type="compositionally biased region" description="Low complexity" evidence="6">
    <location>
        <begin position="320"/>
        <end position="340"/>
    </location>
</feature>
<evidence type="ECO:0000256" key="5">
    <source>
        <dbReference type="NCBIfam" id="TIGR00168"/>
    </source>
</evidence>
<organism evidence="9 10">
    <name type="scientific">Sinomonas cellulolyticus</name>
    <dbReference type="NCBI Taxonomy" id="2801916"/>
    <lineage>
        <taxon>Bacteria</taxon>
        <taxon>Bacillati</taxon>
        <taxon>Actinomycetota</taxon>
        <taxon>Actinomycetes</taxon>
        <taxon>Micrococcales</taxon>
        <taxon>Micrococcaceae</taxon>
        <taxon>Sinomonas</taxon>
    </lineage>
</organism>
<accession>A0ABS1K510</accession>
<reference evidence="9 10" key="1">
    <citation type="submission" date="2021-01" db="EMBL/GenBank/DDBJ databases">
        <title>Genome public.</title>
        <authorList>
            <person name="Liu C."/>
            <person name="Sun Q."/>
        </authorList>
    </citation>
    <scope>NUCLEOTIDE SEQUENCE [LARGE SCALE GENOMIC DNA]</scope>
    <source>
        <strain evidence="9 10">JC656</strain>
    </source>
</reference>
<dbReference type="SUPFAM" id="SSF55200">
    <property type="entry name" value="Translation initiation factor IF3, C-terminal domain"/>
    <property type="match status" value="1"/>
</dbReference>
<keyword evidence="3 4" id="KW-0648">Protein biosynthesis</keyword>
<dbReference type="InterPro" id="IPR001288">
    <property type="entry name" value="Translation_initiation_fac_3"/>
</dbReference>
<dbReference type="InterPro" id="IPR036787">
    <property type="entry name" value="T_IF-3_N_sf"/>
</dbReference>
<feature type="region of interest" description="Disordered" evidence="6">
    <location>
        <begin position="1"/>
        <end position="28"/>
    </location>
</feature>
<dbReference type="PANTHER" id="PTHR10938">
    <property type="entry name" value="TRANSLATION INITIATION FACTOR IF-3"/>
    <property type="match status" value="1"/>
</dbReference>
<dbReference type="InterPro" id="IPR019814">
    <property type="entry name" value="Translation_initiation_fac_3_N"/>
</dbReference>
<dbReference type="Proteomes" id="UP000639051">
    <property type="component" value="Unassembled WGS sequence"/>
</dbReference>
<keyword evidence="2 4" id="KW-0396">Initiation factor</keyword>
<keyword evidence="4" id="KW-0963">Cytoplasm</keyword>
<evidence type="ECO:0000256" key="2">
    <source>
        <dbReference type="ARBA" id="ARBA00022540"/>
    </source>
</evidence>
<comment type="function">
    <text evidence="4">IF-3 binds to the 30S ribosomal subunit and shifts the equilibrium between 70S ribosomes and their 50S and 30S subunits in favor of the free subunits, thus enhancing the availability of 30S subunits on which protein synthesis initiation begins.</text>
</comment>
<evidence type="ECO:0000313" key="9">
    <source>
        <dbReference type="EMBL" id="MBL0706754.1"/>
    </source>
</evidence>
<dbReference type="PRINTS" id="PR01217">
    <property type="entry name" value="PRICHEXTENSN"/>
</dbReference>
<evidence type="ECO:0000256" key="6">
    <source>
        <dbReference type="SAM" id="MobiDB-lite"/>
    </source>
</evidence>
<sequence>MPLRARAPRGECAPSEASDCTGNRGPSLLPGTSVTKYRSLNISDPRINERIRVPEVRLVGPAGEQVGIVRIEDALRLAAEADLDLVEVAPQAKPPVCKLMDFGKYKYEAAVKAREARKNQTNTVLKEIRFRLKIDKHDYETKKGHALRFLGAGDKVKAMIQFRGREQQRPEMGIRLLQRFAEDVAEVGSIESTPRIDGRNMVMVIGPLKNKAEAKAEARRAAQRAADKAKAEAAKTASVTAEQSPLTQSLGDALPAEFLEAAKAREEAQHEASPETEQAADISEATAPEEIQSEELQPEAPQAEEPQAEEPQKEEPEPEQPVAAEKPAPAARVAASKPAAAPRPSPAPAAPAARPVAPKPAAASAARPSAPKPSATPKPAAPKPGAPRPSAGAPKPSAPKPTAPRPSGRRGN</sequence>
<comment type="similarity">
    <text evidence="1 4">Belongs to the IF-3 family.</text>
</comment>
<feature type="domain" description="Translation initiation factor 3 N-terminal" evidence="8">
    <location>
        <begin position="47"/>
        <end position="116"/>
    </location>
</feature>
<protein>
    <recommendedName>
        <fullName evidence="4 5">Translation initiation factor IF-3</fullName>
    </recommendedName>
</protein>
<evidence type="ECO:0000256" key="4">
    <source>
        <dbReference type="HAMAP-Rule" id="MF_00080"/>
    </source>
</evidence>
<evidence type="ECO:0000259" key="8">
    <source>
        <dbReference type="Pfam" id="PF05198"/>
    </source>
</evidence>
<dbReference type="PANTHER" id="PTHR10938:SF0">
    <property type="entry name" value="TRANSLATION INITIATION FACTOR IF-3, MITOCHONDRIAL"/>
    <property type="match status" value="1"/>
</dbReference>
<evidence type="ECO:0000256" key="3">
    <source>
        <dbReference type="ARBA" id="ARBA00022917"/>
    </source>
</evidence>
<dbReference type="SUPFAM" id="SSF54364">
    <property type="entry name" value="Translation initiation factor IF3, N-terminal domain"/>
    <property type="match status" value="1"/>
</dbReference>
<comment type="caution">
    <text evidence="9">The sequence shown here is derived from an EMBL/GenBank/DDBJ whole genome shotgun (WGS) entry which is preliminary data.</text>
</comment>
<dbReference type="InterPro" id="IPR019815">
    <property type="entry name" value="Translation_initiation_fac_3_C"/>
</dbReference>
<comment type="subcellular location">
    <subcellularLocation>
        <location evidence="4">Cytoplasm</location>
    </subcellularLocation>
</comment>
<name>A0ABS1K510_9MICC</name>
<dbReference type="Pfam" id="PF00707">
    <property type="entry name" value="IF3_C"/>
    <property type="match status" value="1"/>
</dbReference>
<dbReference type="NCBIfam" id="TIGR00168">
    <property type="entry name" value="infC"/>
    <property type="match status" value="1"/>
</dbReference>
<comment type="subunit">
    <text evidence="4">Monomer.</text>
</comment>
<feature type="compositionally biased region" description="Low complexity" evidence="6">
    <location>
        <begin position="350"/>
        <end position="369"/>
    </location>
</feature>
<dbReference type="Gene3D" id="3.10.20.80">
    <property type="entry name" value="Translation initiation factor 3 (IF-3), N-terminal domain"/>
    <property type="match status" value="1"/>
</dbReference>
<feature type="compositionally biased region" description="Pro residues" evidence="6">
    <location>
        <begin position="370"/>
        <end position="387"/>
    </location>
</feature>
<proteinExistence type="inferred from homology"/>
<dbReference type="EMBL" id="JAERRC010000035">
    <property type="protein sequence ID" value="MBL0706754.1"/>
    <property type="molecule type" value="Genomic_DNA"/>
</dbReference>
<feature type="domain" description="Translation initiation factor 3 C-terminal" evidence="7">
    <location>
        <begin position="124"/>
        <end position="207"/>
    </location>
</feature>
<gene>
    <name evidence="4" type="primary">infC</name>
    <name evidence="9" type="ORF">JJE72_14760</name>
</gene>